<proteinExistence type="predicted"/>
<dbReference type="RefSeq" id="WP_189380202.1">
    <property type="nucleotide sequence ID" value="NZ_BMYI01000001.1"/>
</dbReference>
<evidence type="ECO:0000313" key="2">
    <source>
        <dbReference type="Proteomes" id="UP000658305"/>
    </source>
</evidence>
<dbReference type="EMBL" id="BMYI01000001">
    <property type="protein sequence ID" value="GHC12623.1"/>
    <property type="molecule type" value="Genomic_DNA"/>
</dbReference>
<name>A0ABQ3F866_9RHOB</name>
<comment type="caution">
    <text evidence="1">The sequence shown here is derived from an EMBL/GenBank/DDBJ whole genome shotgun (WGS) entry which is preliminary data.</text>
</comment>
<dbReference type="Proteomes" id="UP000658305">
    <property type="component" value="Unassembled WGS sequence"/>
</dbReference>
<accession>A0ABQ3F866</accession>
<gene>
    <name evidence="1" type="ORF">GCM10007291_07370</name>
</gene>
<reference evidence="2" key="1">
    <citation type="journal article" date="2019" name="Int. J. Syst. Evol. Microbiol.">
        <title>The Global Catalogue of Microorganisms (GCM) 10K type strain sequencing project: providing services to taxonomists for standard genome sequencing and annotation.</title>
        <authorList>
            <consortium name="The Broad Institute Genomics Platform"/>
            <consortium name="The Broad Institute Genome Sequencing Center for Infectious Disease"/>
            <person name="Wu L."/>
            <person name="Ma J."/>
        </authorList>
    </citation>
    <scope>NUCLEOTIDE SEQUENCE [LARGE SCALE GENOMIC DNA]</scope>
    <source>
        <strain evidence="2">KCTC 23298</strain>
    </source>
</reference>
<protein>
    <submittedName>
        <fullName evidence="1">DUF1376 domain-containing protein</fullName>
    </submittedName>
</protein>
<sequence length="213" mass="23892">MTDLVGDFWQYPLREGDTLASHEWVELHIHKLLTSRFLAYALREDRRADIGTALILWSECYRQDPAGTLPDDDVELAQLARFGADVEGWRAVREGVLHGWRQCHVETGGQMRSDRLGHPFIAELAERAVKRKKGRARSREESRLAVMRSRVKSKLKGIAGMTRIANSSHAVEAITRWLDEHGLFVNEDNVRVAADAVAGGPRVISLGGDGETR</sequence>
<evidence type="ECO:0000313" key="1">
    <source>
        <dbReference type="EMBL" id="GHC12623.1"/>
    </source>
</evidence>
<organism evidence="1 2">
    <name type="scientific">Gemmobacter nanjingensis</name>
    <dbReference type="NCBI Taxonomy" id="488454"/>
    <lineage>
        <taxon>Bacteria</taxon>
        <taxon>Pseudomonadati</taxon>
        <taxon>Pseudomonadota</taxon>
        <taxon>Alphaproteobacteria</taxon>
        <taxon>Rhodobacterales</taxon>
        <taxon>Paracoccaceae</taxon>
        <taxon>Gemmobacter</taxon>
    </lineage>
</organism>
<keyword evidence="2" id="KW-1185">Reference proteome</keyword>